<dbReference type="GO" id="GO:0035999">
    <property type="term" value="P:tetrahydrofolate interconversion"/>
    <property type="evidence" value="ECO:0007669"/>
    <property type="project" value="InterPro"/>
</dbReference>
<evidence type="ECO:0000256" key="1">
    <source>
        <dbReference type="ARBA" id="ARBA00001933"/>
    </source>
</evidence>
<keyword evidence="7" id="KW-1185">Reference proteome</keyword>
<reference evidence="6 7" key="1">
    <citation type="submission" date="2019-05" db="EMBL/GenBank/DDBJ databases">
        <title>Draft genome sequence of Nonomuraea zeae DSM 100528.</title>
        <authorList>
            <person name="Saricaoglu S."/>
            <person name="Isik K."/>
        </authorList>
    </citation>
    <scope>NUCLEOTIDE SEQUENCE [LARGE SCALE GENOMIC DNA]</scope>
    <source>
        <strain evidence="6 7">DSM 100528</strain>
    </source>
</reference>
<dbReference type="Gene3D" id="3.90.1150.10">
    <property type="entry name" value="Aspartate Aminotransferase, domain 1"/>
    <property type="match status" value="1"/>
</dbReference>
<keyword evidence="6" id="KW-0808">Transferase</keyword>
<dbReference type="OrthoDB" id="9803871at2"/>
<dbReference type="InterPro" id="IPR015422">
    <property type="entry name" value="PyrdxlP-dep_Trfase_small"/>
</dbReference>
<dbReference type="GO" id="GO:0008483">
    <property type="term" value="F:transaminase activity"/>
    <property type="evidence" value="ECO:0007669"/>
    <property type="project" value="UniProtKB-KW"/>
</dbReference>
<evidence type="ECO:0000313" key="7">
    <source>
        <dbReference type="Proteomes" id="UP000306628"/>
    </source>
</evidence>
<comment type="cofactor">
    <cofactor evidence="1 4">
        <name>pyridoxal 5'-phosphate</name>
        <dbReference type="ChEBI" id="CHEBI:597326"/>
    </cofactor>
</comment>
<dbReference type="PANTHER" id="PTHR11680">
    <property type="entry name" value="SERINE HYDROXYMETHYLTRANSFERASE"/>
    <property type="match status" value="1"/>
</dbReference>
<dbReference type="PIRSF" id="PIRSF000412">
    <property type="entry name" value="SHMT"/>
    <property type="match status" value="1"/>
</dbReference>
<evidence type="ECO:0000256" key="3">
    <source>
        <dbReference type="ARBA" id="ARBA00022898"/>
    </source>
</evidence>
<evidence type="ECO:0000256" key="2">
    <source>
        <dbReference type="ARBA" id="ARBA00006376"/>
    </source>
</evidence>
<dbReference type="GO" id="GO:0030170">
    <property type="term" value="F:pyridoxal phosphate binding"/>
    <property type="evidence" value="ECO:0007669"/>
    <property type="project" value="InterPro"/>
</dbReference>
<dbReference type="InterPro" id="IPR015421">
    <property type="entry name" value="PyrdxlP-dep_Trfase_major"/>
</dbReference>
<dbReference type="AlphaFoldDB" id="A0A5S4G8H8"/>
<sequence length="447" mass="46281">MRARFPRPWVPAAGERLTREVAGALAGQPPAATFEEIDRLVRWNERIHRTEAVNLNPASNVMNPAAEALLSAGLGSRASLGHPGEKYETGLEAIERIEIIAAELAAQVFDADFAEVRVGSGALANLYAFMAACRPGDTIIAPPASIGGHVTHHPPGAAGLYGLTVVPAPVAPGGYTVDLPALRELAVRVRPALISVGGSLNLFPHPIAGVREIADEVGARVLCDAAHMCAMIAGRRWPDPLREGAHLVTMSTYKSLGGPPGGLILTGDPELAGRIDAIAYPGLTANFDAGRTAALAVTMLDWQAQGAAYARAMAANAARLAAELDALGVAVFATAGGATSSHQFALSAHRYGGGQRAARRLRAANLLACGIGLPAQPVPGDTNGLRLGTPEITRLGMTEDDMPALAAFVARALDSDGLPAGLAAEVTAWRAPFTRVLFTATPEQTGT</sequence>
<evidence type="ECO:0000313" key="6">
    <source>
        <dbReference type="EMBL" id="TMR22270.1"/>
    </source>
</evidence>
<dbReference type="PANTHER" id="PTHR11680:SF35">
    <property type="entry name" value="SERINE HYDROXYMETHYLTRANSFERASE 1"/>
    <property type="match status" value="1"/>
</dbReference>
<dbReference type="Gene3D" id="3.40.640.10">
    <property type="entry name" value="Type I PLP-dependent aspartate aminotransferase-like (Major domain)"/>
    <property type="match status" value="1"/>
</dbReference>
<evidence type="ECO:0000256" key="4">
    <source>
        <dbReference type="PIRSR" id="PIRSR000412-50"/>
    </source>
</evidence>
<dbReference type="SUPFAM" id="SSF53383">
    <property type="entry name" value="PLP-dependent transferases"/>
    <property type="match status" value="1"/>
</dbReference>
<protein>
    <submittedName>
        <fullName evidence="6">Aminotransferase class I/II-fold pyridoxal phosphate-dependent enzyme</fullName>
    </submittedName>
</protein>
<comment type="similarity">
    <text evidence="2">Belongs to the SHMT family.</text>
</comment>
<feature type="modified residue" description="N6-(pyridoxal phosphate)lysine" evidence="4">
    <location>
        <position position="254"/>
    </location>
</feature>
<dbReference type="GO" id="GO:0004372">
    <property type="term" value="F:glycine hydroxymethyltransferase activity"/>
    <property type="evidence" value="ECO:0007669"/>
    <property type="project" value="InterPro"/>
</dbReference>
<keyword evidence="3 4" id="KW-0663">Pyridoxal phosphate</keyword>
<comment type="caution">
    <text evidence="6">The sequence shown here is derived from an EMBL/GenBank/DDBJ whole genome shotgun (WGS) entry which is preliminary data.</text>
</comment>
<evidence type="ECO:0000259" key="5">
    <source>
        <dbReference type="Pfam" id="PF00464"/>
    </source>
</evidence>
<dbReference type="EMBL" id="VCKX01000279">
    <property type="protein sequence ID" value="TMR22270.1"/>
    <property type="molecule type" value="Genomic_DNA"/>
</dbReference>
<dbReference type="InterPro" id="IPR001085">
    <property type="entry name" value="Ser_HO-MeTrfase"/>
</dbReference>
<dbReference type="InterPro" id="IPR039429">
    <property type="entry name" value="SHMT-like_dom"/>
</dbReference>
<gene>
    <name evidence="6" type="ORF">ETD85_49705</name>
</gene>
<feature type="domain" description="Serine hydroxymethyltransferase-like" evidence="5">
    <location>
        <begin position="44"/>
        <end position="409"/>
    </location>
</feature>
<organism evidence="6 7">
    <name type="scientific">Nonomuraea zeae</name>
    <dbReference type="NCBI Taxonomy" id="1642303"/>
    <lineage>
        <taxon>Bacteria</taxon>
        <taxon>Bacillati</taxon>
        <taxon>Actinomycetota</taxon>
        <taxon>Actinomycetes</taxon>
        <taxon>Streptosporangiales</taxon>
        <taxon>Streptosporangiaceae</taxon>
        <taxon>Nonomuraea</taxon>
    </lineage>
</organism>
<accession>A0A5S4G8H8</accession>
<dbReference type="InterPro" id="IPR015424">
    <property type="entry name" value="PyrdxlP-dep_Trfase"/>
</dbReference>
<name>A0A5S4G8H8_9ACTN</name>
<dbReference type="InterPro" id="IPR049943">
    <property type="entry name" value="Ser_HO-MeTrfase-like"/>
</dbReference>
<dbReference type="Proteomes" id="UP000306628">
    <property type="component" value="Unassembled WGS sequence"/>
</dbReference>
<dbReference type="Pfam" id="PF00464">
    <property type="entry name" value="SHMT"/>
    <property type="match status" value="1"/>
</dbReference>
<dbReference type="GO" id="GO:0019264">
    <property type="term" value="P:glycine biosynthetic process from serine"/>
    <property type="evidence" value="ECO:0007669"/>
    <property type="project" value="InterPro"/>
</dbReference>
<proteinExistence type="inferred from homology"/>
<dbReference type="GO" id="GO:0005737">
    <property type="term" value="C:cytoplasm"/>
    <property type="evidence" value="ECO:0007669"/>
    <property type="project" value="TreeGrafter"/>
</dbReference>
<keyword evidence="6" id="KW-0032">Aminotransferase</keyword>